<gene>
    <name evidence="1" type="ORF">TMU3MR103_0529</name>
</gene>
<dbReference type="PATRIC" id="fig|1302648.3.peg.515"/>
<keyword evidence="2" id="KW-1185">Reference proteome</keyword>
<proteinExistence type="predicted"/>
<evidence type="ECO:0000313" key="1">
    <source>
        <dbReference type="EMBL" id="KFN92294.1"/>
    </source>
</evidence>
<dbReference type="EMBL" id="JPVT01000052">
    <property type="protein sequence ID" value="KFN92294.1"/>
    <property type="molecule type" value="Genomic_DNA"/>
</dbReference>
<dbReference type="AlphaFoldDB" id="A0A091C5W0"/>
<name>A0A091C5W0_9ENTE</name>
<organism evidence="1 2">
    <name type="scientific">Tetragenococcus muriaticus 3MR10-3</name>
    <dbReference type="NCBI Taxonomy" id="1302648"/>
    <lineage>
        <taxon>Bacteria</taxon>
        <taxon>Bacillati</taxon>
        <taxon>Bacillota</taxon>
        <taxon>Bacilli</taxon>
        <taxon>Lactobacillales</taxon>
        <taxon>Enterococcaceae</taxon>
        <taxon>Tetragenococcus</taxon>
    </lineage>
</organism>
<accession>A0A091C5W0</accession>
<protein>
    <submittedName>
        <fullName evidence="1">Uncharacterized protein</fullName>
    </submittedName>
</protein>
<evidence type="ECO:0000313" key="2">
    <source>
        <dbReference type="Proteomes" id="UP000029381"/>
    </source>
</evidence>
<reference evidence="1 2" key="1">
    <citation type="submission" date="2014-08" db="EMBL/GenBank/DDBJ databases">
        <title>Genome sequence of Tetragenococcus muriaticus.</title>
        <authorList>
            <person name="Chuea-nongthon C."/>
            <person name="Rodtong S."/>
            <person name="Yongsawatdigul J."/>
            <person name="Steele J.L."/>
            <person name="Liu X.-y."/>
            <person name="Speers J."/>
            <person name="Glasner J.D."/>
            <person name="Neeno-Eckwall E.C."/>
        </authorList>
    </citation>
    <scope>NUCLEOTIDE SEQUENCE [LARGE SCALE GENOMIC DNA]</scope>
    <source>
        <strain evidence="1 2">3MR10-3</strain>
    </source>
</reference>
<dbReference type="Proteomes" id="UP000029381">
    <property type="component" value="Unassembled WGS sequence"/>
</dbReference>
<comment type="caution">
    <text evidence="1">The sequence shown here is derived from an EMBL/GenBank/DDBJ whole genome shotgun (WGS) entry which is preliminary data.</text>
</comment>
<sequence>MGEFNYSFEKMSLYLPLNLLFVRLKLTDEMLYMYEQNLEIWRFLKTN</sequence>